<evidence type="ECO:0000313" key="1">
    <source>
        <dbReference type="EMBL" id="KON30964.1"/>
    </source>
</evidence>
<dbReference type="Proteomes" id="UP000037210">
    <property type="component" value="Unassembled WGS sequence"/>
</dbReference>
<reference evidence="1 2" key="1">
    <citation type="submission" date="2015-06" db="EMBL/GenBank/DDBJ databases">
        <title>New insights into the roles of widespread benthic archaea in carbon and nitrogen cycling.</title>
        <authorList>
            <person name="Lazar C.S."/>
            <person name="Baker B.J."/>
            <person name="Seitz K.W."/>
            <person name="Hyde A.S."/>
            <person name="Dick G.J."/>
            <person name="Hinrichs K.-U."/>
            <person name="Teske A.P."/>
        </authorList>
    </citation>
    <scope>NUCLEOTIDE SEQUENCE [LARGE SCALE GENOMIC DNA]</scope>
    <source>
        <strain evidence="1">DG-45</strain>
    </source>
</reference>
<gene>
    <name evidence="1" type="ORF">AC482_02425</name>
</gene>
<dbReference type="AlphaFoldDB" id="A0A0M0BRC4"/>
<protein>
    <submittedName>
        <fullName evidence="1">Uncharacterized protein</fullName>
    </submittedName>
</protein>
<accession>A0A0M0BRC4</accession>
<comment type="caution">
    <text evidence="1">The sequence shown here is derived from an EMBL/GenBank/DDBJ whole genome shotgun (WGS) entry which is preliminary data.</text>
</comment>
<proteinExistence type="predicted"/>
<name>A0A0M0BRC4_9ARCH</name>
<sequence length="79" mass="8976">MGRYGKKTRLNPPEVIERAIRHFGEGGLGLEMVERTQEMVCFEGGGGHVTITACENDGTDVDLETREWDYQVREFMGRL</sequence>
<evidence type="ECO:0000313" key="2">
    <source>
        <dbReference type="Proteomes" id="UP000037210"/>
    </source>
</evidence>
<dbReference type="EMBL" id="LFWZ01000017">
    <property type="protein sequence ID" value="KON30964.1"/>
    <property type="molecule type" value="Genomic_DNA"/>
</dbReference>
<organism evidence="1 2">
    <name type="scientific">miscellaneous Crenarchaeota group-15 archaeon DG-45</name>
    <dbReference type="NCBI Taxonomy" id="1685127"/>
    <lineage>
        <taxon>Archaea</taxon>
        <taxon>Candidatus Bathyarchaeota</taxon>
        <taxon>MCG-15</taxon>
    </lineage>
</organism>